<dbReference type="Proteomes" id="UP000249061">
    <property type="component" value="Unassembled WGS sequence"/>
</dbReference>
<keyword evidence="3" id="KW-0418">Kinase</keyword>
<organism evidence="8 9">
    <name type="scientific">Archangium gephyra</name>
    <dbReference type="NCBI Taxonomy" id="48"/>
    <lineage>
        <taxon>Bacteria</taxon>
        <taxon>Pseudomonadati</taxon>
        <taxon>Myxococcota</taxon>
        <taxon>Myxococcia</taxon>
        <taxon>Myxococcales</taxon>
        <taxon>Cystobacterineae</taxon>
        <taxon>Archangiaceae</taxon>
        <taxon>Archangium</taxon>
    </lineage>
</organism>
<evidence type="ECO:0000256" key="5">
    <source>
        <dbReference type="PROSITE-ProRule" id="PRU10141"/>
    </source>
</evidence>
<dbReference type="SUPFAM" id="SSF56112">
    <property type="entry name" value="Protein kinase-like (PK-like)"/>
    <property type="match status" value="1"/>
</dbReference>
<feature type="transmembrane region" description="Helical" evidence="6">
    <location>
        <begin position="321"/>
        <end position="342"/>
    </location>
</feature>
<evidence type="ECO:0000313" key="9">
    <source>
        <dbReference type="Proteomes" id="UP000249061"/>
    </source>
</evidence>
<evidence type="ECO:0000256" key="2">
    <source>
        <dbReference type="ARBA" id="ARBA00022741"/>
    </source>
</evidence>
<evidence type="ECO:0000256" key="6">
    <source>
        <dbReference type="SAM" id="Phobius"/>
    </source>
</evidence>
<evidence type="ECO:0000256" key="1">
    <source>
        <dbReference type="ARBA" id="ARBA00022679"/>
    </source>
</evidence>
<evidence type="ECO:0000256" key="4">
    <source>
        <dbReference type="ARBA" id="ARBA00022840"/>
    </source>
</evidence>
<feature type="binding site" evidence="5">
    <location>
        <position position="57"/>
    </location>
    <ligand>
        <name>ATP</name>
        <dbReference type="ChEBI" id="CHEBI:30616"/>
    </ligand>
</feature>
<name>A0A2W5SXI3_9BACT</name>
<keyword evidence="1" id="KW-0808">Transferase</keyword>
<dbReference type="InterPro" id="IPR008271">
    <property type="entry name" value="Ser/Thr_kinase_AS"/>
</dbReference>
<dbReference type="PROSITE" id="PS00108">
    <property type="entry name" value="PROTEIN_KINASE_ST"/>
    <property type="match status" value="1"/>
</dbReference>
<dbReference type="SMART" id="SM00220">
    <property type="entry name" value="S_TKc"/>
    <property type="match status" value="1"/>
</dbReference>
<gene>
    <name evidence="8" type="ORF">DI536_25815</name>
</gene>
<proteinExistence type="predicted"/>
<dbReference type="AlphaFoldDB" id="A0A2W5SXI3"/>
<dbReference type="PANTHER" id="PTHR43289:SF34">
    <property type="entry name" value="SERINE_THREONINE-PROTEIN KINASE YBDM-RELATED"/>
    <property type="match status" value="1"/>
</dbReference>
<dbReference type="InterPro" id="IPR011009">
    <property type="entry name" value="Kinase-like_dom_sf"/>
</dbReference>
<dbReference type="EMBL" id="QFQP01000027">
    <property type="protein sequence ID" value="PZR08099.1"/>
    <property type="molecule type" value="Genomic_DNA"/>
</dbReference>
<keyword evidence="6" id="KW-1133">Transmembrane helix</keyword>
<evidence type="ECO:0000313" key="8">
    <source>
        <dbReference type="EMBL" id="PZR08099.1"/>
    </source>
</evidence>
<evidence type="ECO:0000256" key="3">
    <source>
        <dbReference type="ARBA" id="ARBA00022777"/>
    </source>
</evidence>
<dbReference type="InterPro" id="IPR017441">
    <property type="entry name" value="Protein_kinase_ATP_BS"/>
</dbReference>
<dbReference type="GO" id="GO:0005524">
    <property type="term" value="F:ATP binding"/>
    <property type="evidence" value="ECO:0007669"/>
    <property type="project" value="UniProtKB-UniRule"/>
</dbReference>
<dbReference type="Pfam" id="PF00069">
    <property type="entry name" value="Pkinase"/>
    <property type="match status" value="1"/>
</dbReference>
<dbReference type="InterPro" id="IPR000719">
    <property type="entry name" value="Prot_kinase_dom"/>
</dbReference>
<dbReference type="Gene3D" id="1.10.510.10">
    <property type="entry name" value="Transferase(Phosphotransferase) domain 1"/>
    <property type="match status" value="1"/>
</dbReference>
<comment type="caution">
    <text evidence="8">The sequence shown here is derived from an EMBL/GenBank/DDBJ whole genome shotgun (WGS) entry which is preliminary data.</text>
</comment>
<keyword evidence="2 5" id="KW-0547">Nucleotide-binding</keyword>
<keyword evidence="6" id="KW-0472">Membrane</keyword>
<feature type="domain" description="Protein kinase" evidence="7">
    <location>
        <begin position="28"/>
        <end position="301"/>
    </location>
</feature>
<reference evidence="8 9" key="1">
    <citation type="submission" date="2017-08" db="EMBL/GenBank/DDBJ databases">
        <title>Infants hospitalized years apart are colonized by the same room-sourced microbial strains.</title>
        <authorList>
            <person name="Brooks B."/>
            <person name="Olm M.R."/>
            <person name="Firek B.A."/>
            <person name="Baker R."/>
            <person name="Thomas B.C."/>
            <person name="Morowitz M.J."/>
            <person name="Banfield J.F."/>
        </authorList>
    </citation>
    <scope>NUCLEOTIDE SEQUENCE [LARGE SCALE GENOMIC DNA]</scope>
    <source>
        <strain evidence="8">S2_003_000_R2_14</strain>
    </source>
</reference>
<dbReference type="CDD" id="cd14014">
    <property type="entry name" value="STKc_PknB_like"/>
    <property type="match status" value="1"/>
</dbReference>
<dbReference type="PROSITE" id="PS00107">
    <property type="entry name" value="PROTEIN_KINASE_ATP"/>
    <property type="match status" value="1"/>
</dbReference>
<sequence>MSDARLSETFPSPSASLEPGTLILDGRFRVTRLLGSGGMGFVYLAEQVSLSRTVAVKVLRHDLATAPGFSERFRREALLLSSVEHAAVVRVIDYGTHEGAPCLVMEYVEGETLEQVLQREAPLSVDRVERLLSQLAQGLAAIHARGIIHRDLKPDNVVMARSAEGLEQPRLLDFGIARLMDTEEGAAKSQVTQVGMVLGTPEYISPEQGLGQQLDARSDLYSLGVMLFRALTGRHPFPGPSPREFIAQHIHQRPPSVLDMAPHLRDFAGLVAAVDACLQKEPSMRPQSATGLFSLSTAEVLALSSPAIAPVPVKKRRTSSLIAALIGAWVGAAITLGLWFTWFSEPTRKAQRLIGAGRGSEALQVIDELGEQGRTAALTQLRATALHQVGRHDEEWKLMASLPETEPLEPLALSALADDYGHQETLKLRKLMAALPKTYSLPVLQKVARGDASWAQWGALRFVDVEYAGQGLPLTELYVQALANKDCAVRRVAARRLVDFRSPEVMPALETLKAMPREKGEPDCGQAAAEAALKALAKE</sequence>
<dbReference type="PANTHER" id="PTHR43289">
    <property type="entry name" value="MITOGEN-ACTIVATED PROTEIN KINASE KINASE KINASE 20-RELATED"/>
    <property type="match status" value="1"/>
</dbReference>
<dbReference type="GO" id="GO:0004674">
    <property type="term" value="F:protein serine/threonine kinase activity"/>
    <property type="evidence" value="ECO:0007669"/>
    <property type="project" value="TreeGrafter"/>
</dbReference>
<dbReference type="Gene3D" id="3.30.200.20">
    <property type="entry name" value="Phosphorylase Kinase, domain 1"/>
    <property type="match status" value="1"/>
</dbReference>
<protein>
    <recommendedName>
        <fullName evidence="7">Protein kinase domain-containing protein</fullName>
    </recommendedName>
</protein>
<keyword evidence="4 5" id="KW-0067">ATP-binding</keyword>
<accession>A0A2W5SXI3</accession>
<keyword evidence="6" id="KW-0812">Transmembrane</keyword>
<dbReference type="PROSITE" id="PS50011">
    <property type="entry name" value="PROTEIN_KINASE_DOM"/>
    <property type="match status" value="1"/>
</dbReference>
<evidence type="ECO:0000259" key="7">
    <source>
        <dbReference type="PROSITE" id="PS50011"/>
    </source>
</evidence>